<feature type="compositionally biased region" description="Polar residues" evidence="1">
    <location>
        <begin position="293"/>
        <end position="305"/>
    </location>
</feature>
<dbReference type="OrthoDB" id="767933at2759"/>
<dbReference type="EMBL" id="CABITT030000003">
    <property type="protein sequence ID" value="VVA97587.1"/>
    <property type="molecule type" value="Genomic_DNA"/>
</dbReference>
<feature type="domain" description="DUF6857" evidence="3">
    <location>
        <begin position="1609"/>
        <end position="1756"/>
    </location>
</feature>
<feature type="compositionally biased region" description="Polar residues" evidence="1">
    <location>
        <begin position="856"/>
        <end position="877"/>
    </location>
</feature>
<gene>
    <name evidence="4" type="ORF">ANE_LOCUS8032</name>
</gene>
<reference evidence="4" key="1">
    <citation type="submission" date="2019-07" db="EMBL/GenBank/DDBJ databases">
        <authorList>
            <person name="Dittberner H."/>
        </authorList>
    </citation>
    <scope>NUCLEOTIDE SEQUENCE [LARGE SCALE GENOMIC DNA]</scope>
</reference>
<feature type="compositionally biased region" description="Acidic residues" evidence="1">
    <location>
        <begin position="996"/>
        <end position="1005"/>
    </location>
</feature>
<proteinExistence type="predicted"/>
<feature type="compositionally biased region" description="Polar residues" evidence="1">
    <location>
        <begin position="403"/>
        <end position="426"/>
    </location>
</feature>
<feature type="domain" description="DUF6857" evidence="3">
    <location>
        <begin position="1502"/>
        <end position="1592"/>
    </location>
</feature>
<dbReference type="Pfam" id="PF21647">
    <property type="entry name" value="DUF6857"/>
    <property type="match status" value="2"/>
</dbReference>
<feature type="compositionally biased region" description="Polar residues" evidence="1">
    <location>
        <begin position="524"/>
        <end position="548"/>
    </location>
</feature>
<evidence type="ECO:0000313" key="5">
    <source>
        <dbReference type="Proteomes" id="UP000489600"/>
    </source>
</evidence>
<sequence length="1764" mass="195196">MRPAIPLDYAVFQLSPKRSRCELFVSTAGNTEKLASGLLKPFVAHLKVAEEQVAREVQSIRLEVESDKNAGTWFTKGTLERFVRFVSTPEVLELVSALDVEMSQLEAARKIYGEGSGGDQRSNAKDGRETTPAADGTKKELLRAIDLRLTAVRQDLATACNRASAAGFNPITVSELSQFADRFGANRLNEACAKFIALCQRRPELMSSWKFNQEEELMRSSWESDMSIDDPSEDPSRNLATNRTQQHREHQTGMEEQSATGTNNCQQELKLKPQSSHDGKAEEEEKSPEQNEPLASQPRQLTRRLSVQERISLFENKQKESSGEKTAVGKSTELKRLSSDLSSSAGMEKVVVRRWSGASDMSIDLGNDRKDGTSDSPLCTPSSSSVSKDGSGISSKQGVGYSKEQNGLSPYENPQRNGDECSSNNVGGWGMDEIEPQNSSSTFLRKDKEVDLKVPLSTDNQVGYQGNSQDGSSEKYSKYTFYEKNSRSTLDYSGNAIDDESDNKMGDFESNSQNQIQFRDPRSHSLSTLKQLGGTESNIASVRSNGGTAESPRKELMPSDRQSPLVEDRQRKTPVYGGSEQMKRPHRRTDIGSADVSKKPPAAINSVSDMSESDTMTQVSQAEQAHRARPSKGSQELNDELKVKANELEKLFAEHMLRVPGDQSSSVRRGKPGKPSEQALTSQLRRPVAQDVPSAQISDQKTSTMPTLISNDEDNFKTPPIKKMVINNDYGDATRQKFPEISFSDHSRGKFYEKYMQKRDAKLKEDWSSRRTEKEAKLKVMQDILDRSNAEMKTKFSQSTARRDSIARRAEKLAYFNSKLSAKKDQHPISSFHSEEDEDASRTTQNKKLQQNKNNFLSARTTPTSGSRSAAKVSTPSAVRRRGQSDKLIAQSVPNFSEIKKEGMKPASGVGKNGVRSQVRSSVRPKAVTEEEKLRRPTNFRKGPAEAAESANFSQLKSEDGDSVPLNLEQEQRGRNFNNLGISSDNDQLKASEGSDASDDMEKEGMEEVLDDTEVEAFTDAENEKPRLSQDFEEWGSTGVANGESISQLDPGSNAALPAAMTSEHQTIGSFLDSPGEIPVPWNSRVKHQYPNEALEDALVDSPVGSPAFWNFSSLNNTENDTAQMRKKWGAAQKRVTAGNPSQNQCQQDVAKGLKRLLNFGRKNRAAENLADWISATTSEGDDDTEDGRDLANRSSEDLGKSRMGFLQSHHTDDSFHESELFNEQAQTTSIPLSFKLKEDQTSGTSVKDSKKMASLTPRVLIKLLQTMNTNIKVRGEYRSVLLQVISIVPALAGSELWPNQGFFIKVSDSSHSTYVSLRNEDNDLILNNKLGLGQFFYVDKLEAGTPVPVMVGVRPISGRHPFVGNPKDLMQMLVPSETTTLQEEIHDKKKNVVARSNAVENQRRHQGFVIKEEKAGVASRYMQGISNPKASGSDSSSGSSNNESENGSTANKKVGGLAKGKQREHKDQGRQAGPPQSRPATAPIKAEPKKLSLSSTVNYINRKSSSSEDASWTSLPVNLSKMGKGMLRRRNIAVLIATEVQREALAASHLIKCISMFADLSSRASPKNPHSALRNFFNLQSVLDQAAQATAASKDKSFQLVNVHSLWTEPEKLSKKASLTSSKTTTKPSKSSKNLTEADKLEWVTGNGTEEIKELRNTMKEETRSWFLKFLEEAIDTRFHATVTEKKGKPKGARQAEPDNHIAETLSQLKQANEWLDKVKSDHHSSDNSLLENIERLKKKIYSCLLLYVDSAASAMENQQARD</sequence>
<evidence type="ECO:0000313" key="4">
    <source>
        <dbReference type="EMBL" id="VVA97587.1"/>
    </source>
</evidence>
<evidence type="ECO:0000259" key="2">
    <source>
        <dbReference type="Pfam" id="PF06075"/>
    </source>
</evidence>
<feature type="domain" description="DUF936" evidence="2">
    <location>
        <begin position="1256"/>
        <end position="1371"/>
    </location>
</feature>
<feature type="compositionally biased region" description="Low complexity" evidence="1">
    <location>
        <begin position="1432"/>
        <end position="1449"/>
    </location>
</feature>
<evidence type="ECO:0000256" key="1">
    <source>
        <dbReference type="SAM" id="MobiDB-lite"/>
    </source>
</evidence>
<keyword evidence="5" id="KW-1185">Reference proteome</keyword>
<feature type="compositionally biased region" description="Polar residues" evidence="1">
    <location>
        <begin position="975"/>
        <end position="986"/>
    </location>
</feature>
<feature type="compositionally biased region" description="Low complexity" evidence="1">
    <location>
        <begin position="374"/>
        <end position="396"/>
    </location>
</feature>
<feature type="compositionally biased region" description="Polar residues" evidence="1">
    <location>
        <begin position="457"/>
        <end position="471"/>
    </location>
</feature>
<feature type="region of interest" description="Disordered" evidence="1">
    <location>
        <begin position="1177"/>
        <end position="1202"/>
    </location>
</feature>
<dbReference type="PANTHER" id="PTHR31008">
    <property type="entry name" value="COP1-INTERACTING PROTEIN-RELATED"/>
    <property type="match status" value="1"/>
</dbReference>
<feature type="compositionally biased region" description="Basic and acidic residues" evidence="1">
    <location>
        <begin position="269"/>
        <end position="280"/>
    </location>
</feature>
<feature type="compositionally biased region" description="Polar residues" evidence="1">
    <location>
        <begin position="605"/>
        <end position="623"/>
    </location>
</feature>
<comment type="caution">
    <text evidence="4">The sequence shown here is derived from an EMBL/GenBank/DDBJ whole genome shotgun (WGS) entry which is preliminary data.</text>
</comment>
<dbReference type="Pfam" id="PF06075">
    <property type="entry name" value="DUF936"/>
    <property type="match status" value="1"/>
</dbReference>
<organism evidence="4 5">
    <name type="scientific">Arabis nemorensis</name>
    <dbReference type="NCBI Taxonomy" id="586526"/>
    <lineage>
        <taxon>Eukaryota</taxon>
        <taxon>Viridiplantae</taxon>
        <taxon>Streptophyta</taxon>
        <taxon>Embryophyta</taxon>
        <taxon>Tracheophyta</taxon>
        <taxon>Spermatophyta</taxon>
        <taxon>Magnoliopsida</taxon>
        <taxon>eudicotyledons</taxon>
        <taxon>Gunneridae</taxon>
        <taxon>Pentapetalae</taxon>
        <taxon>rosids</taxon>
        <taxon>malvids</taxon>
        <taxon>Brassicales</taxon>
        <taxon>Brassicaceae</taxon>
        <taxon>Arabideae</taxon>
        <taxon>Arabis</taxon>
    </lineage>
</organism>
<feature type="region of interest" description="Disordered" evidence="1">
    <location>
        <begin position="1615"/>
        <end position="1635"/>
    </location>
</feature>
<feature type="compositionally biased region" description="Basic and acidic residues" evidence="1">
    <location>
        <begin position="1188"/>
        <end position="1201"/>
    </location>
</feature>
<dbReference type="InterPro" id="IPR049172">
    <property type="entry name" value="DUF6857_pln"/>
</dbReference>
<feature type="region of interest" description="Disordered" evidence="1">
    <location>
        <begin position="657"/>
        <end position="720"/>
    </location>
</feature>
<feature type="compositionally biased region" description="Polar residues" evidence="1">
    <location>
        <begin position="693"/>
        <end position="710"/>
    </location>
</feature>
<name>A0A565B7K6_9BRAS</name>
<feature type="compositionally biased region" description="Low complexity" evidence="1">
    <location>
        <begin position="846"/>
        <end position="855"/>
    </location>
</feature>
<feature type="region of interest" description="Disordered" evidence="1">
    <location>
        <begin position="1425"/>
        <end position="1489"/>
    </location>
</feature>
<feature type="region of interest" description="Disordered" evidence="1">
    <location>
        <begin position="823"/>
        <end position="1005"/>
    </location>
</feature>
<dbReference type="InterPro" id="IPR048297">
    <property type="entry name" value="DUF936_dom_pln"/>
</dbReference>
<feature type="region of interest" description="Disordered" evidence="1">
    <location>
        <begin position="222"/>
        <end position="640"/>
    </location>
</feature>
<feature type="region of interest" description="Disordered" evidence="1">
    <location>
        <begin position="111"/>
        <end position="136"/>
    </location>
</feature>
<protein>
    <submittedName>
        <fullName evidence="4">Uncharacterized protein</fullName>
    </submittedName>
</protein>
<feature type="compositionally biased region" description="Low complexity" evidence="1">
    <location>
        <begin position="1617"/>
        <end position="1635"/>
    </location>
</feature>
<dbReference type="Proteomes" id="UP000489600">
    <property type="component" value="Unassembled WGS sequence"/>
</dbReference>
<feature type="compositionally biased region" description="Polar residues" evidence="1">
    <location>
        <begin position="254"/>
        <end position="267"/>
    </location>
</feature>
<accession>A0A565B7K6</accession>
<evidence type="ECO:0000259" key="3">
    <source>
        <dbReference type="Pfam" id="PF21647"/>
    </source>
</evidence>
<dbReference type="PANTHER" id="PTHR31008:SF15">
    <property type="entry name" value="GPI-ANCHORED ADHESIN-LIKE PROTEIN"/>
    <property type="match status" value="1"/>
</dbReference>